<dbReference type="GO" id="GO:0003952">
    <property type="term" value="F:NAD+ synthase (glutamine-hydrolyzing) activity"/>
    <property type="evidence" value="ECO:0007669"/>
    <property type="project" value="UniProtKB-UniRule"/>
</dbReference>
<dbReference type="UniPathway" id="UPA00253">
    <property type="reaction ID" value="UER00334"/>
</dbReference>
<name>A0A6F9DL72_9ASCI</name>
<proteinExistence type="evidence at transcript level"/>
<evidence type="ECO:0000256" key="6">
    <source>
        <dbReference type="ARBA" id="ARBA00022741"/>
    </source>
</evidence>
<dbReference type="GO" id="GO:0005737">
    <property type="term" value="C:cytoplasm"/>
    <property type="evidence" value="ECO:0007669"/>
    <property type="project" value="InterPro"/>
</dbReference>
<keyword evidence="8 10" id="KW-0520">NAD</keyword>
<dbReference type="SUPFAM" id="SSF52402">
    <property type="entry name" value="Adenine nucleotide alpha hydrolases-like"/>
    <property type="match status" value="1"/>
</dbReference>
<evidence type="ECO:0000256" key="10">
    <source>
        <dbReference type="PIRNR" id="PIRNR006630"/>
    </source>
</evidence>
<evidence type="ECO:0000256" key="9">
    <source>
        <dbReference type="ARBA" id="ARBA00052340"/>
    </source>
</evidence>
<dbReference type="InterPro" id="IPR014729">
    <property type="entry name" value="Rossmann-like_a/b/a_fold"/>
</dbReference>
<evidence type="ECO:0000256" key="4">
    <source>
        <dbReference type="ARBA" id="ARBA00017309"/>
    </source>
</evidence>
<accession>A0A6F9DL72</accession>
<keyword evidence="7 10" id="KW-0067">ATP-binding</keyword>
<evidence type="ECO:0000256" key="5">
    <source>
        <dbReference type="ARBA" id="ARBA00022598"/>
    </source>
</evidence>
<dbReference type="PIRSF" id="PIRSF006630">
    <property type="entry name" value="NADS_GAT"/>
    <property type="match status" value="1"/>
</dbReference>
<dbReference type="EMBL" id="LR788325">
    <property type="protein sequence ID" value="CAB3264187.1"/>
    <property type="molecule type" value="mRNA"/>
</dbReference>
<protein>
    <recommendedName>
        <fullName evidence="4 10">Glutamine-dependent NAD(+) synthetase</fullName>
        <ecNumber evidence="3 10">6.3.5.1</ecNumber>
    </recommendedName>
    <alternativeName>
        <fullName evidence="10">NAD(+) synthase [glutamine-hydrolyzing]</fullName>
    </alternativeName>
</protein>
<reference evidence="12" key="1">
    <citation type="submission" date="2020-04" db="EMBL/GenBank/DDBJ databases">
        <authorList>
            <person name="Neveu A P."/>
        </authorList>
    </citation>
    <scope>NUCLEOTIDE SEQUENCE</scope>
    <source>
        <tissue evidence="12">Whole embryo</tissue>
    </source>
</reference>
<keyword evidence="6 10" id="KW-0547">Nucleotide-binding</keyword>
<dbReference type="GO" id="GO:0004359">
    <property type="term" value="F:glutaminase activity"/>
    <property type="evidence" value="ECO:0007669"/>
    <property type="project" value="InterPro"/>
</dbReference>
<dbReference type="GO" id="GO:0009435">
    <property type="term" value="P:NAD+ biosynthetic process"/>
    <property type="evidence" value="ECO:0007669"/>
    <property type="project" value="UniProtKB-UniRule"/>
</dbReference>
<dbReference type="InterPro" id="IPR036526">
    <property type="entry name" value="C-N_Hydrolase_sf"/>
</dbReference>
<evidence type="ECO:0000256" key="7">
    <source>
        <dbReference type="ARBA" id="ARBA00022840"/>
    </source>
</evidence>
<dbReference type="EC" id="6.3.5.1" evidence="3 10"/>
<dbReference type="FunFam" id="3.60.110.10:FF:000003">
    <property type="entry name" value="Glutamine-dependent NAD(+) synthetase"/>
    <property type="match status" value="1"/>
</dbReference>
<dbReference type="CDD" id="cd07570">
    <property type="entry name" value="GAT_Gln-NAD-synth"/>
    <property type="match status" value="1"/>
</dbReference>
<evidence type="ECO:0000256" key="2">
    <source>
        <dbReference type="ARBA" id="ARBA00007145"/>
    </source>
</evidence>
<feature type="domain" description="CN hydrolase" evidence="11">
    <location>
        <begin position="5"/>
        <end position="275"/>
    </location>
</feature>
<organism evidence="12">
    <name type="scientific">Phallusia mammillata</name>
    <dbReference type="NCBI Taxonomy" id="59560"/>
    <lineage>
        <taxon>Eukaryota</taxon>
        <taxon>Metazoa</taxon>
        <taxon>Chordata</taxon>
        <taxon>Tunicata</taxon>
        <taxon>Ascidiacea</taxon>
        <taxon>Phlebobranchia</taxon>
        <taxon>Ascidiidae</taxon>
        <taxon>Phallusia</taxon>
    </lineage>
</organism>
<dbReference type="Pfam" id="PF00795">
    <property type="entry name" value="CN_hydrolase"/>
    <property type="match status" value="1"/>
</dbReference>
<sequence>MGSKVKLAVCTLNQWVLDFEGNLERQIKAFKQAYEKGATYCLIPELSIPGYTCEDHFCEGDTELHSWEVLEKLLLMEESKHMICDVGMSIIHRGSRYNCRVIYLYQRILLIRPKMACANEGNYRELRWFVPWQKKKTVEQCLLPKSIQNITGQHTVPFGDGVIETQDTCIGSEVCEEMWSADCTNVHQSLNGVEIITNASGSHFNLRKLHVRADIIKVATARLGGAYLLANMVGCDSGRIFYDGCSMIAVNGEVVAQGLQFTLEEVEVTIATVDLEDIRKYRAAISSRSLQGAIETEYPRIRVQEFAMSPSGVLSQFKLGCSSPLCVDYKTPEEEIELSTACWLWDYLRRSGQSGFFLPLSGGVDSSSVACIVFGMCNMVCKAAKDGNQTVLNDIRRLVNDESYAVTSPEKLCNEIFTTCYMASKNSSVATKQRASSLAKRIGSNHLELCIDTVVSALLTVFTAVTGFIPKFKAHGGSNRENLALQNVQARIRMVLAYVVAQLLQWVRGKPGGLLVLGSSNVDESLRGYYTKYDCSSADINPIGGISKTDLKSFILHFTVKYSVHSLKEIVEAPPTAELEPLNEGEIAQTDEHDMGMTYQELSVFGKLRKVSLCGPYVMYTKLVHLWKATCSPSKVAEKVKHFFYSYSINRHKMTTLTPAMHAESYGPDDNRHDLRPFLYNKKWTWQFRKIDEHASQLEELD</sequence>
<dbReference type="Gene3D" id="3.60.110.10">
    <property type="entry name" value="Carbon-nitrogen hydrolase"/>
    <property type="match status" value="1"/>
</dbReference>
<comment type="pathway">
    <text evidence="1 10">Cofactor biosynthesis; NAD(+) biosynthesis; NAD(+) from deamido-NAD(+) (L-Gln route): step 1/1.</text>
</comment>
<evidence type="ECO:0000256" key="8">
    <source>
        <dbReference type="ARBA" id="ARBA00023027"/>
    </source>
</evidence>
<dbReference type="Pfam" id="PF02540">
    <property type="entry name" value="NAD_synthase"/>
    <property type="match status" value="1"/>
</dbReference>
<dbReference type="AlphaFoldDB" id="A0A6F9DL72"/>
<evidence type="ECO:0000313" key="12">
    <source>
        <dbReference type="EMBL" id="CAB3264187.1"/>
    </source>
</evidence>
<dbReference type="CDD" id="cd00553">
    <property type="entry name" value="NAD_synthase"/>
    <property type="match status" value="1"/>
</dbReference>
<dbReference type="HAMAP" id="MF_02090">
    <property type="entry name" value="NadE_glutamine_dep"/>
    <property type="match status" value="1"/>
</dbReference>
<comment type="catalytic activity">
    <reaction evidence="9 10">
        <text>deamido-NAD(+) + L-glutamine + ATP + H2O = L-glutamate + AMP + diphosphate + NAD(+) + H(+)</text>
        <dbReference type="Rhea" id="RHEA:24384"/>
        <dbReference type="ChEBI" id="CHEBI:15377"/>
        <dbReference type="ChEBI" id="CHEBI:15378"/>
        <dbReference type="ChEBI" id="CHEBI:29985"/>
        <dbReference type="ChEBI" id="CHEBI:30616"/>
        <dbReference type="ChEBI" id="CHEBI:33019"/>
        <dbReference type="ChEBI" id="CHEBI:57540"/>
        <dbReference type="ChEBI" id="CHEBI:58359"/>
        <dbReference type="ChEBI" id="CHEBI:58437"/>
        <dbReference type="ChEBI" id="CHEBI:456215"/>
        <dbReference type="EC" id="6.3.5.1"/>
    </reaction>
</comment>
<gene>
    <name evidence="12" type="primary">Nadsyn1-001</name>
</gene>
<dbReference type="NCBIfam" id="TIGR00552">
    <property type="entry name" value="nadE"/>
    <property type="match status" value="1"/>
</dbReference>
<evidence type="ECO:0000256" key="1">
    <source>
        <dbReference type="ARBA" id="ARBA00005188"/>
    </source>
</evidence>
<dbReference type="PANTHER" id="PTHR23090:SF9">
    <property type="entry name" value="GLUTAMINE-DEPENDENT NAD(+) SYNTHETASE"/>
    <property type="match status" value="1"/>
</dbReference>
<evidence type="ECO:0000259" key="11">
    <source>
        <dbReference type="PROSITE" id="PS50263"/>
    </source>
</evidence>
<evidence type="ECO:0000256" key="3">
    <source>
        <dbReference type="ARBA" id="ARBA00012743"/>
    </source>
</evidence>
<dbReference type="SUPFAM" id="SSF56317">
    <property type="entry name" value="Carbon-nitrogen hydrolase"/>
    <property type="match status" value="1"/>
</dbReference>
<dbReference type="GO" id="GO:0005524">
    <property type="term" value="F:ATP binding"/>
    <property type="evidence" value="ECO:0007669"/>
    <property type="project" value="UniProtKB-UniRule"/>
</dbReference>
<dbReference type="InterPro" id="IPR003010">
    <property type="entry name" value="C-N_Hydrolase"/>
</dbReference>
<keyword evidence="5 10" id="KW-0436">Ligase</keyword>
<dbReference type="FunFam" id="3.40.50.620:FF:000036">
    <property type="entry name" value="Glutamine-dependent NAD(+) synthetase"/>
    <property type="match status" value="1"/>
</dbReference>
<dbReference type="InterPro" id="IPR003694">
    <property type="entry name" value="NAD_synthase"/>
</dbReference>
<dbReference type="InterPro" id="IPR022310">
    <property type="entry name" value="NAD/GMP_synthase"/>
</dbReference>
<dbReference type="PANTHER" id="PTHR23090">
    <property type="entry name" value="NH 3 /GLUTAMINE-DEPENDENT NAD + SYNTHETASE"/>
    <property type="match status" value="1"/>
</dbReference>
<dbReference type="Gene3D" id="3.40.50.620">
    <property type="entry name" value="HUPs"/>
    <property type="match status" value="1"/>
</dbReference>
<comment type="similarity">
    <text evidence="2 10">In the C-terminal section; belongs to the NAD synthetase family.</text>
</comment>
<dbReference type="InterPro" id="IPR014445">
    <property type="entry name" value="Gln-dep_NAD_synthase"/>
</dbReference>
<dbReference type="PROSITE" id="PS50263">
    <property type="entry name" value="CN_HYDROLASE"/>
    <property type="match status" value="1"/>
</dbReference>